<sequence>MTPSSIAPLRVAAIPFASRPGDTRENVSRVVAWLDEAARAGITLAVFPEACLSGANGALRARRTSRAQWHALAEPLDGAAIGAIAQAVERTGVAAGVGWIERAADGRCFNSYVVCLPGGARFCHRKLHTGAQQVGNGSRFTVFDTQWGVRVGILIGADNEVVENARVTALMGATLLLAPHRSDPVAAARGVDRAGFGSIDALRRALPGRALDNGTFIVLAAGEDDGASAGARGAAMIVDPRGRVLADSLAGSSLRSSAGSADFLPFVSAVIDRSLVDASVSGHWRAARRPALYRPLTAAAPDDAQPPERAPQRAVARGAVPISFAVVRRSVKPTPSGDAS</sequence>
<dbReference type="Gene3D" id="3.60.110.10">
    <property type="entry name" value="Carbon-nitrogen hydrolase"/>
    <property type="match status" value="1"/>
</dbReference>
<name>A0A6J5E5R1_9BURK</name>
<organism evidence="3 4">
    <name type="scientific">Paraburkholderia solisilvae</name>
    <dbReference type="NCBI Taxonomy" id="624376"/>
    <lineage>
        <taxon>Bacteria</taxon>
        <taxon>Pseudomonadati</taxon>
        <taxon>Pseudomonadota</taxon>
        <taxon>Betaproteobacteria</taxon>
        <taxon>Burkholderiales</taxon>
        <taxon>Burkholderiaceae</taxon>
        <taxon>Paraburkholderia</taxon>
    </lineage>
</organism>
<proteinExistence type="predicted"/>
<dbReference type="AlphaFoldDB" id="A0A6J5E5R1"/>
<evidence type="ECO:0000313" key="4">
    <source>
        <dbReference type="Proteomes" id="UP000494329"/>
    </source>
</evidence>
<accession>A0A6J5E5R1</accession>
<dbReference type="PANTHER" id="PTHR43674">
    <property type="entry name" value="NITRILASE C965.09-RELATED"/>
    <property type="match status" value="1"/>
</dbReference>
<dbReference type="Proteomes" id="UP000494329">
    <property type="component" value="Unassembled WGS sequence"/>
</dbReference>
<dbReference type="PROSITE" id="PS50263">
    <property type="entry name" value="CN_HYDROLASE"/>
    <property type="match status" value="1"/>
</dbReference>
<dbReference type="EMBL" id="CADIKF010000029">
    <property type="protein sequence ID" value="CAB3761780.1"/>
    <property type="molecule type" value="Genomic_DNA"/>
</dbReference>
<dbReference type="Pfam" id="PF00795">
    <property type="entry name" value="CN_hydrolase"/>
    <property type="match status" value="1"/>
</dbReference>
<dbReference type="InterPro" id="IPR003010">
    <property type="entry name" value="C-N_Hydrolase"/>
</dbReference>
<protein>
    <recommendedName>
        <fullName evidence="2">CN hydrolase domain-containing protein</fullName>
    </recommendedName>
</protein>
<dbReference type="SUPFAM" id="SSF56317">
    <property type="entry name" value="Carbon-nitrogen hydrolase"/>
    <property type="match status" value="1"/>
</dbReference>
<dbReference type="PANTHER" id="PTHR43674:SF2">
    <property type="entry name" value="BETA-UREIDOPROPIONASE"/>
    <property type="match status" value="1"/>
</dbReference>
<keyword evidence="1" id="KW-0378">Hydrolase</keyword>
<feature type="domain" description="CN hydrolase" evidence="2">
    <location>
        <begin position="9"/>
        <end position="273"/>
    </location>
</feature>
<dbReference type="GO" id="GO:0016811">
    <property type="term" value="F:hydrolase activity, acting on carbon-nitrogen (but not peptide) bonds, in linear amides"/>
    <property type="evidence" value="ECO:0007669"/>
    <property type="project" value="UniProtKB-ARBA"/>
</dbReference>
<dbReference type="RefSeq" id="WP_175112401.1">
    <property type="nucleotide sequence ID" value="NZ_CADIKF010000029.1"/>
</dbReference>
<dbReference type="InterPro" id="IPR036526">
    <property type="entry name" value="C-N_Hydrolase_sf"/>
</dbReference>
<reference evidence="3 4" key="1">
    <citation type="submission" date="2020-04" db="EMBL/GenBank/DDBJ databases">
        <authorList>
            <person name="De Canck E."/>
        </authorList>
    </citation>
    <scope>NUCLEOTIDE SEQUENCE [LARGE SCALE GENOMIC DNA]</scope>
    <source>
        <strain evidence="3 4">LMG 29739</strain>
    </source>
</reference>
<evidence type="ECO:0000313" key="3">
    <source>
        <dbReference type="EMBL" id="CAB3761780.1"/>
    </source>
</evidence>
<evidence type="ECO:0000259" key="2">
    <source>
        <dbReference type="PROSITE" id="PS50263"/>
    </source>
</evidence>
<dbReference type="InterPro" id="IPR050345">
    <property type="entry name" value="Aliph_Amidase/BUP"/>
</dbReference>
<evidence type="ECO:0000256" key="1">
    <source>
        <dbReference type="ARBA" id="ARBA00022801"/>
    </source>
</evidence>
<keyword evidence="4" id="KW-1185">Reference proteome</keyword>
<gene>
    <name evidence="3" type="ORF">LMG29739_03714</name>
</gene>